<keyword evidence="1" id="KW-0812">Transmembrane</keyword>
<keyword evidence="1" id="KW-0472">Membrane</keyword>
<reference evidence="2" key="1">
    <citation type="submission" date="2018-05" db="EMBL/GenBank/DDBJ databases">
        <authorList>
            <person name="Lanie J.A."/>
            <person name="Ng W.-L."/>
            <person name="Kazmierczak K.M."/>
            <person name="Andrzejewski T.M."/>
            <person name="Davidsen T.M."/>
            <person name="Wayne K.J."/>
            <person name="Tettelin H."/>
            <person name="Glass J.I."/>
            <person name="Rusch D."/>
            <person name="Podicherti R."/>
            <person name="Tsui H.-C.T."/>
            <person name="Winkler M.E."/>
        </authorList>
    </citation>
    <scope>NUCLEOTIDE SEQUENCE</scope>
</reference>
<protein>
    <submittedName>
        <fullName evidence="2">Uncharacterized protein</fullName>
    </submittedName>
</protein>
<evidence type="ECO:0000313" key="2">
    <source>
        <dbReference type="EMBL" id="SUZ89862.1"/>
    </source>
</evidence>
<sequence length="62" mass="6314">MLGAVLMVILLVIVMPVGILISGALVASLLGRLLKSDVDASHEGSELLKVSEANPYAGPVGD</sequence>
<gene>
    <name evidence="2" type="ORF">METZ01_LOCUS42716</name>
</gene>
<name>A0A381RDL4_9ZZZZ</name>
<accession>A0A381RDL4</accession>
<dbReference type="EMBL" id="UINC01001846">
    <property type="protein sequence ID" value="SUZ89862.1"/>
    <property type="molecule type" value="Genomic_DNA"/>
</dbReference>
<proteinExistence type="predicted"/>
<organism evidence="2">
    <name type="scientific">marine metagenome</name>
    <dbReference type="NCBI Taxonomy" id="408172"/>
    <lineage>
        <taxon>unclassified sequences</taxon>
        <taxon>metagenomes</taxon>
        <taxon>ecological metagenomes</taxon>
    </lineage>
</organism>
<keyword evidence="1" id="KW-1133">Transmembrane helix</keyword>
<feature type="transmembrane region" description="Helical" evidence="1">
    <location>
        <begin position="6"/>
        <end position="30"/>
    </location>
</feature>
<dbReference type="AlphaFoldDB" id="A0A381RDL4"/>
<evidence type="ECO:0000256" key="1">
    <source>
        <dbReference type="SAM" id="Phobius"/>
    </source>
</evidence>